<proteinExistence type="predicted"/>
<dbReference type="EMBL" id="QFYP01000001">
    <property type="protein sequence ID" value="RAK61040.1"/>
    <property type="molecule type" value="Genomic_DNA"/>
</dbReference>
<evidence type="ECO:0008006" key="4">
    <source>
        <dbReference type="Google" id="ProtNLM"/>
    </source>
</evidence>
<feature type="transmembrane region" description="Helical" evidence="1">
    <location>
        <begin position="64"/>
        <end position="89"/>
    </location>
</feature>
<keyword evidence="1" id="KW-0812">Transmembrane</keyword>
<name>A0A328B0Y1_9CAUL</name>
<protein>
    <recommendedName>
        <fullName evidence="4">Glycerophosphoryl diester phosphodiesterase membrane domain-containing protein</fullName>
    </recommendedName>
</protein>
<keyword evidence="1" id="KW-1133">Transmembrane helix</keyword>
<gene>
    <name evidence="2" type="ORF">DJ021_15090</name>
</gene>
<dbReference type="AlphaFoldDB" id="A0A328B0Y1"/>
<dbReference type="RefSeq" id="WP_111458332.1">
    <property type="nucleotide sequence ID" value="NZ_QFYP01000001.1"/>
</dbReference>
<dbReference type="Proteomes" id="UP000249842">
    <property type="component" value="Unassembled WGS sequence"/>
</dbReference>
<evidence type="ECO:0000313" key="2">
    <source>
        <dbReference type="EMBL" id="RAK61040.1"/>
    </source>
</evidence>
<feature type="transmembrane region" description="Helical" evidence="1">
    <location>
        <begin position="28"/>
        <end position="52"/>
    </location>
</feature>
<keyword evidence="3" id="KW-1185">Reference proteome</keyword>
<evidence type="ECO:0000256" key="1">
    <source>
        <dbReference type="SAM" id="Phobius"/>
    </source>
</evidence>
<accession>A0A328B0Y1</accession>
<dbReference type="OrthoDB" id="7617808at2"/>
<keyword evidence="1" id="KW-0472">Membrane</keyword>
<comment type="caution">
    <text evidence="2">The sequence shown here is derived from an EMBL/GenBank/DDBJ whole genome shotgun (WGS) entry which is preliminary data.</text>
</comment>
<evidence type="ECO:0000313" key="3">
    <source>
        <dbReference type="Proteomes" id="UP000249842"/>
    </source>
</evidence>
<feature type="transmembrane region" description="Helical" evidence="1">
    <location>
        <begin position="110"/>
        <end position="134"/>
    </location>
</feature>
<feature type="transmembrane region" description="Helical" evidence="1">
    <location>
        <begin position="146"/>
        <end position="169"/>
    </location>
</feature>
<sequence>MSEFSASDAALEGFNVIRRHWRVVAGWAAFNLLALVAMVVITVVIVLMLVASTGSGQGQAPGDLSAVVGGVVAVLGAALTEVVIAAGLFRLMLRPDEPAFLFLRLGRDEIRLLAVWALGIAALGLLVALSVALGEAADRLFPAARILPGLAVAVVAIWLGLRFCLAVPISFAERRIDFARSWRLTRGHAWGLLGMSLLAACLLALVSIVWWLAVFMLTGALTGFHDFASLAGADALETHPGRYLLQLAAQMLFAPVLWVLSQAPLAAAYQALSAPADT</sequence>
<feature type="transmembrane region" description="Helical" evidence="1">
    <location>
        <begin position="190"/>
        <end position="223"/>
    </location>
</feature>
<organism evidence="2 3">
    <name type="scientific">Phenylobacterium hankyongense</name>
    <dbReference type="NCBI Taxonomy" id="1813876"/>
    <lineage>
        <taxon>Bacteria</taxon>
        <taxon>Pseudomonadati</taxon>
        <taxon>Pseudomonadota</taxon>
        <taxon>Alphaproteobacteria</taxon>
        <taxon>Caulobacterales</taxon>
        <taxon>Caulobacteraceae</taxon>
        <taxon>Phenylobacterium</taxon>
    </lineage>
</organism>
<reference evidence="3" key="1">
    <citation type="submission" date="2018-05" db="EMBL/GenBank/DDBJ databases">
        <authorList>
            <person name="Li X."/>
        </authorList>
    </citation>
    <scope>NUCLEOTIDE SEQUENCE [LARGE SCALE GENOMIC DNA]</scope>
    <source>
        <strain evidence="3">HKS-05</strain>
    </source>
</reference>